<dbReference type="PANTHER" id="PTHR43763:SF6">
    <property type="entry name" value="XAA-PRO AMINOPEPTIDASE 1"/>
    <property type="match status" value="1"/>
</dbReference>
<dbReference type="OrthoDB" id="9995434at2759"/>
<dbReference type="GO" id="GO:0004177">
    <property type="term" value="F:aminopeptidase activity"/>
    <property type="evidence" value="ECO:0007669"/>
    <property type="project" value="UniProtKB-KW"/>
</dbReference>
<dbReference type="Proteomes" id="UP000740883">
    <property type="component" value="Unassembled WGS sequence"/>
</dbReference>
<evidence type="ECO:0000256" key="2">
    <source>
        <dbReference type="ARBA" id="ARBA00022801"/>
    </source>
</evidence>
<evidence type="ECO:0000313" key="6">
    <source>
        <dbReference type="EMBL" id="KAF9764142.1"/>
    </source>
</evidence>
<dbReference type="EMBL" id="SBJO01000035">
    <property type="protein sequence ID" value="KAF9764142.1"/>
    <property type="molecule type" value="Genomic_DNA"/>
</dbReference>
<dbReference type="InterPro" id="IPR029149">
    <property type="entry name" value="Creatin/AminoP/Spt16_N"/>
</dbReference>
<dbReference type="AlphaFoldDB" id="A0A9P6H2D7"/>
<dbReference type="Gene3D" id="3.90.230.10">
    <property type="entry name" value="Creatinase/methionine aminopeptidase superfamily"/>
    <property type="match status" value="1"/>
</dbReference>
<dbReference type="Pfam" id="PF01321">
    <property type="entry name" value="Creatinase_N"/>
    <property type="match status" value="1"/>
</dbReference>
<dbReference type="InterPro" id="IPR036005">
    <property type="entry name" value="Creatinase/aminopeptidase-like"/>
</dbReference>
<dbReference type="GO" id="GO:0046872">
    <property type="term" value="F:metal ion binding"/>
    <property type="evidence" value="ECO:0007669"/>
    <property type="project" value="UniProtKB-KW"/>
</dbReference>
<accession>A0A9P6H2D7</accession>
<keyword evidence="2" id="KW-0378">Hydrolase</keyword>
<dbReference type="InterPro" id="IPR000587">
    <property type="entry name" value="Creatinase_N"/>
</dbReference>
<sequence>MNLDVYLVPVGDEHFNENLTPSEERVKMLTGFTGTYGMAVVGKTNAFFTSYQFTEIAAQELKGFELMIETRGADLPTHLQSKGVKTAGINPRLITSKQYIELFNLLKAKGIQLIPYEEDLIEKVWTARPKREFKKIISIENRKMEEFVSQDFIKQFKEFAIGPPRVLGDRSEDDGPKSYDLDVQVNGESYKDRIKRIQSKIKSDEGLVVSSLDSIGWLLNLRGHDIDYSASFYSFVYMTRDNVKLFVGAPVDIKGVEVMKYNDFYDFIAEVKEEKVLVSGDVNYEIYRRLKNPEYSDILLNEEVLKNNVELFGYKNAAIKDGTAMIQLFSWIEKNIDNRLTEIDIRTKMYELKAKEKGYVSESFEPLVASGPNSARIYHKASKRVLKRDEILLVDTGSHYFHGTTDLTRTVVFGTPTKDMIKYYTIVLQSLIDGKYIAKSKITGKEIDDKLRKHLRAIGRDFPTSSGHGVGYFGQVHEKLPKINYDNDVLYTFNSYTLEPTYFDANMGIRIEDQVFNNRKGKLFYQTNLTYTPLDLKMVDPNELTDEQLNFVNGYSAKLREFLTPILKNKKDAFDYLMRNTEKLTKTSNSLLENPKT</sequence>
<keyword evidence="7" id="KW-1185">Reference proteome</keyword>
<organism evidence="6 7">
    <name type="scientific">Nosema granulosis</name>
    <dbReference type="NCBI Taxonomy" id="83296"/>
    <lineage>
        <taxon>Eukaryota</taxon>
        <taxon>Fungi</taxon>
        <taxon>Fungi incertae sedis</taxon>
        <taxon>Microsporidia</taxon>
        <taxon>Nosematidae</taxon>
        <taxon>Nosema</taxon>
    </lineage>
</organism>
<reference evidence="6 7" key="1">
    <citation type="journal article" date="2020" name="Genome Biol. Evol.">
        <title>Comparative genomics of strictly vertically transmitted, feminizing microsporidia endosymbionts of amphipod crustaceans.</title>
        <authorList>
            <person name="Cormier A."/>
            <person name="Chebbi M.A."/>
            <person name="Giraud I."/>
            <person name="Wattier R."/>
            <person name="Teixeira M."/>
            <person name="Gilbert C."/>
            <person name="Rigaud T."/>
            <person name="Cordaux R."/>
        </authorList>
    </citation>
    <scope>NUCLEOTIDE SEQUENCE [LARGE SCALE GENOMIC DNA]</scope>
    <source>
        <strain evidence="6 7">Ou3-Ou53</strain>
    </source>
</reference>
<keyword evidence="6" id="KW-0645">Protease</keyword>
<dbReference type="InterPro" id="IPR000994">
    <property type="entry name" value="Pept_M24"/>
</dbReference>
<dbReference type="Pfam" id="PF16188">
    <property type="entry name" value="Peptidase_M24_C"/>
    <property type="match status" value="1"/>
</dbReference>
<proteinExistence type="predicted"/>
<dbReference type="Gene3D" id="3.40.350.10">
    <property type="entry name" value="Creatinase/prolidase N-terminal domain"/>
    <property type="match status" value="2"/>
</dbReference>
<evidence type="ECO:0000259" key="5">
    <source>
        <dbReference type="Pfam" id="PF16188"/>
    </source>
</evidence>
<dbReference type="PANTHER" id="PTHR43763">
    <property type="entry name" value="XAA-PRO AMINOPEPTIDASE 1"/>
    <property type="match status" value="1"/>
</dbReference>
<gene>
    <name evidence="6" type="primary">Xpnpep1</name>
    <name evidence="6" type="ORF">NGRA_0795</name>
</gene>
<evidence type="ECO:0000256" key="1">
    <source>
        <dbReference type="ARBA" id="ARBA00022723"/>
    </source>
</evidence>
<dbReference type="InterPro" id="IPR050422">
    <property type="entry name" value="X-Pro_aminopeptidase_P"/>
</dbReference>
<protein>
    <submittedName>
        <fullName evidence="6">Xaa-Pro aminopeptidase 1</fullName>
    </submittedName>
</protein>
<dbReference type="SUPFAM" id="SSF55920">
    <property type="entry name" value="Creatinase/aminopeptidase"/>
    <property type="match status" value="1"/>
</dbReference>
<evidence type="ECO:0000259" key="3">
    <source>
        <dbReference type="Pfam" id="PF00557"/>
    </source>
</evidence>
<dbReference type="InterPro" id="IPR032416">
    <property type="entry name" value="Peptidase_M24_C"/>
</dbReference>
<feature type="domain" description="Peptidase M24" evidence="3">
    <location>
        <begin position="314"/>
        <end position="515"/>
    </location>
</feature>
<dbReference type="Pfam" id="PF16189">
    <property type="entry name" value="Creatinase_N_2"/>
    <property type="match status" value="1"/>
</dbReference>
<name>A0A9P6H2D7_9MICR</name>
<dbReference type="Pfam" id="PF00557">
    <property type="entry name" value="Peptidase_M24"/>
    <property type="match status" value="1"/>
</dbReference>
<keyword evidence="6" id="KW-0031">Aminopeptidase</keyword>
<keyword evidence="1" id="KW-0479">Metal-binding</keyword>
<feature type="domain" description="Peptidase M24 C-terminal" evidence="5">
    <location>
        <begin position="528"/>
        <end position="584"/>
    </location>
</feature>
<dbReference type="GO" id="GO:0005737">
    <property type="term" value="C:cytoplasm"/>
    <property type="evidence" value="ECO:0007669"/>
    <property type="project" value="UniProtKB-ARBA"/>
</dbReference>
<evidence type="ECO:0000259" key="4">
    <source>
        <dbReference type="Pfam" id="PF01321"/>
    </source>
</evidence>
<feature type="domain" description="Creatinase N-terminal" evidence="4">
    <location>
        <begin position="21"/>
        <end position="118"/>
    </location>
</feature>
<comment type="caution">
    <text evidence="6">The sequence shown here is derived from an EMBL/GenBank/DDBJ whole genome shotgun (WGS) entry which is preliminary data.</text>
</comment>
<evidence type="ECO:0000313" key="7">
    <source>
        <dbReference type="Proteomes" id="UP000740883"/>
    </source>
</evidence>